<protein>
    <submittedName>
        <fullName evidence="1">Magnesium-translocating P-type ATPase</fullName>
    </submittedName>
</protein>
<comment type="caution">
    <text evidence="1">The sequence shown here is derived from an EMBL/GenBank/DDBJ whole genome shotgun (WGS) entry which is preliminary data.</text>
</comment>
<proteinExistence type="predicted"/>
<name>W1X5P2_9ZZZZ</name>
<dbReference type="SUPFAM" id="SSF81660">
    <property type="entry name" value="Metal cation-transporting ATPase, ATP-binding domain N"/>
    <property type="match status" value="1"/>
</dbReference>
<dbReference type="GO" id="GO:0000166">
    <property type="term" value="F:nucleotide binding"/>
    <property type="evidence" value="ECO:0007669"/>
    <property type="project" value="InterPro"/>
</dbReference>
<accession>W1X5P2</accession>
<dbReference type="Gene3D" id="3.40.1110.10">
    <property type="entry name" value="Calcium-transporting ATPase, cytoplasmic domain N"/>
    <property type="match status" value="1"/>
</dbReference>
<organism evidence="1">
    <name type="scientific">human gut metagenome</name>
    <dbReference type="NCBI Taxonomy" id="408170"/>
    <lineage>
        <taxon>unclassified sequences</taxon>
        <taxon>metagenomes</taxon>
        <taxon>organismal metagenomes</taxon>
    </lineage>
</organism>
<dbReference type="InterPro" id="IPR023299">
    <property type="entry name" value="ATPase_P-typ_cyto_dom_N"/>
</dbReference>
<gene>
    <name evidence="1" type="ORF">Q604_UNBC17788G0001</name>
</gene>
<sequence>IKGDINEIADKCSFVRFNGENIKIQDDKRKNINAVVDDILEDGIKVIAVAIKNIQQFHLTFLQIMTLILFLK</sequence>
<feature type="non-terminal residue" evidence="1">
    <location>
        <position position="1"/>
    </location>
</feature>
<dbReference type="EMBL" id="AZMM01017788">
    <property type="protein sequence ID" value="ETJ25496.1"/>
    <property type="molecule type" value="Genomic_DNA"/>
</dbReference>
<reference evidence="1" key="1">
    <citation type="submission" date="2013-12" db="EMBL/GenBank/DDBJ databases">
        <title>A Varibaculum cambriense genome reconstructed from a premature infant gut community with otherwise low bacterial novelty that shifts toward anaerobic metabolism during the third week of life.</title>
        <authorList>
            <person name="Brown C.T."/>
            <person name="Sharon I."/>
            <person name="Thomas B.C."/>
            <person name="Castelle C.J."/>
            <person name="Morowitz M.J."/>
            <person name="Banfield J.F."/>
        </authorList>
    </citation>
    <scope>NUCLEOTIDE SEQUENCE</scope>
</reference>
<dbReference type="AlphaFoldDB" id="W1X5P2"/>
<evidence type="ECO:0000313" key="1">
    <source>
        <dbReference type="EMBL" id="ETJ25496.1"/>
    </source>
</evidence>
<dbReference type="Pfam" id="PF13246">
    <property type="entry name" value="Cation_ATPase"/>
    <property type="match status" value="1"/>
</dbReference>